<dbReference type="Proteomes" id="UP001163046">
    <property type="component" value="Unassembled WGS sequence"/>
</dbReference>
<dbReference type="AlphaFoldDB" id="A0A9W9Z1B7"/>
<name>A0A9W9Z1B7_9CNID</name>
<dbReference type="OrthoDB" id="6156311at2759"/>
<reference evidence="1" key="1">
    <citation type="submission" date="2023-01" db="EMBL/GenBank/DDBJ databases">
        <title>Genome assembly of the deep-sea coral Lophelia pertusa.</title>
        <authorList>
            <person name="Herrera S."/>
            <person name="Cordes E."/>
        </authorList>
    </citation>
    <scope>NUCLEOTIDE SEQUENCE</scope>
    <source>
        <strain evidence="1">USNM1676648</strain>
        <tissue evidence="1">Polyp</tissue>
    </source>
</reference>
<organism evidence="1 2">
    <name type="scientific">Desmophyllum pertusum</name>
    <dbReference type="NCBI Taxonomy" id="174260"/>
    <lineage>
        <taxon>Eukaryota</taxon>
        <taxon>Metazoa</taxon>
        <taxon>Cnidaria</taxon>
        <taxon>Anthozoa</taxon>
        <taxon>Hexacorallia</taxon>
        <taxon>Scleractinia</taxon>
        <taxon>Caryophylliina</taxon>
        <taxon>Caryophylliidae</taxon>
        <taxon>Desmophyllum</taxon>
    </lineage>
</organism>
<proteinExistence type="predicted"/>
<sequence>MPEPAAPNEATRLEPRLQRSLPRSLKLSNVKNLGCTVASLPTSPGANAIMSMTRSIVFDAFFLGIMPGTAAVDADTLNASKCCQDTEYNANFSDFAVAIQEILGLPRSKIKWCDINGGPLSFVGPTVHAQLVSKVPSHANLGKLRFRHPDYFQAGSIHNHTEFWKDLIASTGYSCSQVDLLKIICEGVRIDNFFRHFKGNFKGLVVASAARSLGVPVSQYIDDRHTGQLFISGPTFLQPSSQLAEAAAFILLSLLISAGYFVNLAKSSPWPSTFVRFLGFISDLVPDDNQKLL</sequence>
<gene>
    <name evidence="1" type="ORF">OS493_012928</name>
</gene>
<accession>A0A9W9Z1B7</accession>
<comment type="caution">
    <text evidence="1">The sequence shown here is derived from an EMBL/GenBank/DDBJ whole genome shotgun (WGS) entry which is preliminary data.</text>
</comment>
<keyword evidence="2" id="KW-1185">Reference proteome</keyword>
<protein>
    <submittedName>
        <fullName evidence="1">Uncharacterized protein</fullName>
    </submittedName>
</protein>
<evidence type="ECO:0000313" key="2">
    <source>
        <dbReference type="Proteomes" id="UP001163046"/>
    </source>
</evidence>
<dbReference type="EMBL" id="MU826831">
    <property type="protein sequence ID" value="KAJ7373336.1"/>
    <property type="molecule type" value="Genomic_DNA"/>
</dbReference>
<evidence type="ECO:0000313" key="1">
    <source>
        <dbReference type="EMBL" id="KAJ7373336.1"/>
    </source>
</evidence>